<dbReference type="GO" id="GO:0005886">
    <property type="term" value="C:plasma membrane"/>
    <property type="evidence" value="ECO:0007669"/>
    <property type="project" value="TreeGrafter"/>
</dbReference>
<reference evidence="12 13" key="1">
    <citation type="journal article" date="2016" name="Genome Biol. Evol.">
        <title>Gene Family Evolution Reflects Adaptation to Soil Environmental Stressors in the Genome of the Collembolan Orchesella cincta.</title>
        <authorList>
            <person name="Faddeeva-Vakhrusheva A."/>
            <person name="Derks M.F."/>
            <person name="Anvar S.Y."/>
            <person name="Agamennone V."/>
            <person name="Suring W."/>
            <person name="Smit S."/>
            <person name="van Straalen N.M."/>
            <person name="Roelofs D."/>
        </authorList>
    </citation>
    <scope>NUCLEOTIDE SEQUENCE [LARGE SCALE GENOMIC DNA]</scope>
    <source>
        <tissue evidence="12">Mixed pool</tissue>
    </source>
</reference>
<evidence type="ECO:0000313" key="13">
    <source>
        <dbReference type="Proteomes" id="UP000094527"/>
    </source>
</evidence>
<dbReference type="PANTHER" id="PTHR13140:SF745">
    <property type="entry name" value="UNCONVENTIONAL MYOSIN-VI"/>
    <property type="match status" value="1"/>
</dbReference>
<dbReference type="GO" id="GO:0000146">
    <property type="term" value="F:microfilament motor activity"/>
    <property type="evidence" value="ECO:0007669"/>
    <property type="project" value="TreeGrafter"/>
</dbReference>
<keyword evidence="8" id="KW-0175">Coiled coil</keyword>
<comment type="similarity">
    <text evidence="1 7">Belongs to the TRAFAC class myosin-kinesin ATPase superfamily. Myosin family.</text>
</comment>
<dbReference type="Pfam" id="PF02736">
    <property type="entry name" value="Myosin_N"/>
    <property type="match status" value="1"/>
</dbReference>
<keyword evidence="13" id="KW-1185">Reference proteome</keyword>
<dbReference type="PANTHER" id="PTHR13140">
    <property type="entry name" value="MYOSIN"/>
    <property type="match status" value="1"/>
</dbReference>
<evidence type="ECO:0000256" key="4">
    <source>
        <dbReference type="ARBA" id="ARBA00023123"/>
    </source>
</evidence>
<dbReference type="STRING" id="48709.A0A1D2MQH2"/>
<dbReference type="SMART" id="SM00242">
    <property type="entry name" value="MYSc"/>
    <property type="match status" value="1"/>
</dbReference>
<dbReference type="GO" id="GO:0030048">
    <property type="term" value="P:actin filament-based movement"/>
    <property type="evidence" value="ECO:0007669"/>
    <property type="project" value="TreeGrafter"/>
</dbReference>
<dbReference type="GO" id="GO:0016459">
    <property type="term" value="C:myosin complex"/>
    <property type="evidence" value="ECO:0007669"/>
    <property type="project" value="UniProtKB-KW"/>
</dbReference>
<evidence type="ECO:0000259" key="10">
    <source>
        <dbReference type="PROSITE" id="PS51456"/>
    </source>
</evidence>
<dbReference type="Gene3D" id="6.10.220.10">
    <property type="match status" value="1"/>
</dbReference>
<dbReference type="OrthoDB" id="6108017at2759"/>
<dbReference type="InterPro" id="IPR027417">
    <property type="entry name" value="P-loop_NTPase"/>
</dbReference>
<feature type="region of interest" description="Disordered" evidence="9">
    <location>
        <begin position="1361"/>
        <end position="1401"/>
    </location>
</feature>
<name>A0A1D2MQH2_ORCCI</name>
<keyword evidence="3" id="KW-0067">ATP-binding</keyword>
<dbReference type="Pfam" id="PF00063">
    <property type="entry name" value="Myosin_head"/>
    <property type="match status" value="1"/>
</dbReference>
<feature type="region of interest" description="Disordered" evidence="9">
    <location>
        <begin position="1187"/>
        <end position="1206"/>
    </location>
</feature>
<feature type="coiled-coil region" evidence="8">
    <location>
        <begin position="744"/>
        <end position="778"/>
    </location>
</feature>
<comment type="caution">
    <text evidence="7">Lacks conserved residue(s) required for the propagation of feature annotation.</text>
</comment>
<dbReference type="Gene3D" id="3.40.850.10">
    <property type="entry name" value="Kinesin motor domain"/>
    <property type="match status" value="2"/>
</dbReference>
<dbReference type="PROSITE" id="PS50096">
    <property type="entry name" value="IQ"/>
    <property type="match status" value="1"/>
</dbReference>
<dbReference type="CDD" id="cd21759">
    <property type="entry name" value="CBD_MYO6-like"/>
    <property type="match status" value="1"/>
</dbReference>
<dbReference type="SUPFAM" id="SSF52540">
    <property type="entry name" value="P-loop containing nucleoside triphosphate hydrolases"/>
    <property type="match status" value="1"/>
</dbReference>
<dbReference type="PROSITE" id="PS51844">
    <property type="entry name" value="SH3_LIKE"/>
    <property type="match status" value="1"/>
</dbReference>
<keyword evidence="5" id="KW-0505">Motor protein</keyword>
<evidence type="ECO:0000256" key="2">
    <source>
        <dbReference type="ARBA" id="ARBA00022741"/>
    </source>
</evidence>
<dbReference type="InterPro" id="IPR004009">
    <property type="entry name" value="SH3_Myosin"/>
</dbReference>
<dbReference type="Pfam" id="PF21521">
    <property type="entry name" value="MYO6_lever"/>
    <property type="match status" value="1"/>
</dbReference>
<evidence type="ECO:0000256" key="1">
    <source>
        <dbReference type="ARBA" id="ARBA00008314"/>
    </source>
</evidence>
<feature type="region of interest" description="Actin-binding" evidence="7">
    <location>
        <begin position="552"/>
        <end position="574"/>
    </location>
</feature>
<dbReference type="PRINTS" id="PR00193">
    <property type="entry name" value="MYOSINHEAVY"/>
</dbReference>
<dbReference type="Gene3D" id="2.30.30.360">
    <property type="entry name" value="Myosin S1 fragment, N-terminal"/>
    <property type="match status" value="1"/>
</dbReference>
<dbReference type="OMA" id="LNKGCTQ"/>
<keyword evidence="4 7" id="KW-0518">Myosin</keyword>
<dbReference type="Gene3D" id="1.20.58.530">
    <property type="match status" value="1"/>
</dbReference>
<evidence type="ECO:0000256" key="8">
    <source>
        <dbReference type="SAM" id="Coils"/>
    </source>
</evidence>
<evidence type="ECO:0000259" key="11">
    <source>
        <dbReference type="PROSITE" id="PS51844"/>
    </source>
</evidence>
<keyword evidence="2" id="KW-0547">Nucleotide-binding</keyword>
<dbReference type="PROSITE" id="PS51456">
    <property type="entry name" value="MYOSIN_MOTOR"/>
    <property type="match status" value="1"/>
</dbReference>
<proteinExistence type="inferred from homology"/>
<dbReference type="Gene3D" id="3.30.70.1590">
    <property type="match status" value="1"/>
</dbReference>
<keyword evidence="6 7" id="KW-0009">Actin-binding</keyword>
<dbReference type="Proteomes" id="UP000094527">
    <property type="component" value="Unassembled WGS sequence"/>
</dbReference>
<dbReference type="Pfam" id="PF16521">
    <property type="entry name" value="Myosin-VI_CBD"/>
    <property type="match status" value="3"/>
</dbReference>
<gene>
    <name evidence="12" type="ORF">Ocin01_11528</name>
</gene>
<dbReference type="GO" id="GO:0051015">
    <property type="term" value="F:actin filament binding"/>
    <property type="evidence" value="ECO:0007669"/>
    <property type="project" value="InterPro"/>
</dbReference>
<feature type="region of interest" description="Disordered" evidence="9">
    <location>
        <begin position="993"/>
        <end position="1045"/>
    </location>
</feature>
<dbReference type="GO" id="GO:0030139">
    <property type="term" value="C:endocytic vesicle"/>
    <property type="evidence" value="ECO:0007669"/>
    <property type="project" value="TreeGrafter"/>
</dbReference>
<feature type="compositionally biased region" description="Polar residues" evidence="9">
    <location>
        <begin position="1366"/>
        <end position="1395"/>
    </location>
</feature>
<feature type="domain" description="Myosin motor" evidence="10">
    <location>
        <begin position="64"/>
        <end position="672"/>
    </location>
</feature>
<feature type="domain" description="Myosin N-terminal SH3-like" evidence="11">
    <location>
        <begin position="7"/>
        <end position="60"/>
    </location>
</feature>
<evidence type="ECO:0000313" key="12">
    <source>
        <dbReference type="EMBL" id="ODM95152.1"/>
    </source>
</evidence>
<protein>
    <submittedName>
        <fullName evidence="12">Myosin heavy chain 95F</fullName>
    </submittedName>
</protein>
<dbReference type="Gene3D" id="1.20.120.720">
    <property type="entry name" value="Myosin VI head, motor domain, U50 subdomain"/>
    <property type="match status" value="2"/>
</dbReference>
<dbReference type="InterPro" id="IPR036961">
    <property type="entry name" value="Kinesin_motor_dom_sf"/>
</dbReference>
<comment type="caution">
    <text evidence="12">The sequence shown here is derived from an EMBL/GenBank/DDBJ whole genome shotgun (WGS) entry which is preliminary data.</text>
</comment>
<evidence type="ECO:0000256" key="3">
    <source>
        <dbReference type="ARBA" id="ARBA00022840"/>
    </source>
</evidence>
<dbReference type="CDD" id="cd21958">
    <property type="entry name" value="MyUb_Myo6"/>
    <property type="match status" value="2"/>
</dbReference>
<feature type="compositionally biased region" description="Low complexity" evidence="9">
    <location>
        <begin position="993"/>
        <end position="1012"/>
    </location>
</feature>
<evidence type="ECO:0000256" key="7">
    <source>
        <dbReference type="PROSITE-ProRule" id="PRU00782"/>
    </source>
</evidence>
<feature type="coiled-coil region" evidence="8">
    <location>
        <begin position="817"/>
        <end position="882"/>
    </location>
</feature>
<evidence type="ECO:0000256" key="6">
    <source>
        <dbReference type="ARBA" id="ARBA00023203"/>
    </source>
</evidence>
<dbReference type="GO" id="GO:0007015">
    <property type="term" value="P:actin filament organization"/>
    <property type="evidence" value="ECO:0007669"/>
    <property type="project" value="TreeGrafter"/>
</dbReference>
<evidence type="ECO:0000256" key="9">
    <source>
        <dbReference type="SAM" id="MobiDB-lite"/>
    </source>
</evidence>
<dbReference type="InterPro" id="IPR001609">
    <property type="entry name" value="Myosin_head_motor_dom-like"/>
</dbReference>
<dbReference type="InterPro" id="IPR032412">
    <property type="entry name" value="Myosin-VI_CBD"/>
</dbReference>
<sequence>MNHLLLMSSQKVWVSEPKEGFVLGCIIDLGSDRVTVSTERKIGNSSTIQVPYESVYPAEDDSHQDYDDNCSLMYLNEATLLNNIRIRFNKNQIYTYIANMLIAVNPYVDIKNLYSRETIMRYQGKSLGTLPPHVFAIGDKSFRDMKTTKQSQSIIVWCWKNGVNQVYFEIPLRVLGKCGSPIEQKILDANPVLESFGNAKTTRNNNSSRFGKFIEIHFEQMSKVTGGYISHYLLEKSRICSQSSSERNYHIFYQLMAGASSALKSKLGLEGKTLKDFRYLNRGLCEFFGQSLSDPIVHDIKDFQNLEKSLDHLEVGAGDRLSIYTVVASVLHLGNVDFEDDPDDTRGGCRVKDATEASLKLAASLIGVDIDELRTSLTSRVMQTAKGGLKGTVIMVPLKTYEAANARDALAKAMYSRLFDYILIERNPRGILSILDEESKLPKPSAGHFTSEIHKQYPNHFRLALPRKSKIKEHREIRDDEGFLVRHFAGAVCYSTAQFIEKNNDALHASLEGLVQEQSGNQFLKGLFGKASTQVSGKLVYVSVASKFRSQLAELLDKLRGTGTSFIRCIKPNAKMIQGVFEGGQILSQLQSAGMTSVLELMQRGYPSRVHFSSLYSTYKGLLPPKLSNLDPRFFCRALFKALGLSEEDFKFGLTRVFFRPGKFKEFDQIMRTDPESLKQMVSKVTKWIIHSKWKKSIYGALSVIKLKNKIVYRRENLIIIQKTARMYLAKKKHRPRIQGLSRIRNLNSQVQSLEQTAQKLKQNKEAGQGDVKKLQADLIAATQKIKSNPNLGRKEIEKLCQDLFSKCETLVKSMSQRAESERIAEEQERARKVREEMERQKREKEEQERARLLEEENRKKKAEIEARRKQEEAEMALKMKNQKTVGAKSEEDHASIVMLEQDKRDTELAMRLAAENNATVDYSSDTGSTGSGSLRRNNAVINSRAGKKYDLSGWKYSELRDTINTSCDVELLEACREEFHRRLKVYHAWKARNSSRNGGGPSSAASNSRGPDVMEETQRAPKSVYQHQHIYPPNAPSPTPSDSQRYFRIPFTKDGQNKGLWYAHFDGQFIARQMEIHPGRDATLLIAGRDDMQMCELKLNETGLTRKRGAEILEYEFEKEWSKGKKTLVGCNVNNSIANKNYDLSGWKYSELRDTINTSNDVEFWGACRQEFNRRLKVYHAWKARSNSKNDGEPTAARNSRGSNEMQVTYRAPKIVYQYQHIDPTSARLDRQHFFRVPYTEDDQNKGLWYAHFDGQFIARQMEIHPGRKITLMIAGRDDMQMCELKLNETGLMPWQGFEIIEYEFEKEWTANKYDLSAWKYSKLTDTINTSTDVELLEACRMEFLRRLNVYHEWKVGNKSKNDCEASTSCSSRDPNMMNETSKSVQQNYNSPNLSSSTTSESQRYFRIPFTKDGQNKGLWYAHFDGQLIVRQMEIHPGRDETLLIAGRDDMQMCELKLNETGLTRKQGAEILESEFEKEWSKYGGERYIRPEERETFAKK</sequence>
<evidence type="ECO:0000256" key="5">
    <source>
        <dbReference type="ARBA" id="ARBA00023175"/>
    </source>
</evidence>
<accession>A0A1D2MQH2</accession>
<dbReference type="GO" id="GO:0005524">
    <property type="term" value="F:ATP binding"/>
    <property type="evidence" value="ECO:0007669"/>
    <property type="project" value="UniProtKB-KW"/>
</dbReference>
<dbReference type="EMBL" id="LJIJ01000705">
    <property type="protein sequence ID" value="ODM95152.1"/>
    <property type="molecule type" value="Genomic_DNA"/>
</dbReference>
<dbReference type="InterPro" id="IPR049016">
    <property type="entry name" value="MYO6_lever"/>
</dbReference>
<dbReference type="InterPro" id="IPR008989">
    <property type="entry name" value="Myosin_S1_N"/>
</dbReference>
<organism evidence="12 13">
    <name type="scientific">Orchesella cincta</name>
    <name type="common">Springtail</name>
    <name type="synonym">Podura cincta</name>
    <dbReference type="NCBI Taxonomy" id="48709"/>
    <lineage>
        <taxon>Eukaryota</taxon>
        <taxon>Metazoa</taxon>
        <taxon>Ecdysozoa</taxon>
        <taxon>Arthropoda</taxon>
        <taxon>Hexapoda</taxon>
        <taxon>Collembola</taxon>
        <taxon>Entomobryomorpha</taxon>
        <taxon>Entomobryoidea</taxon>
        <taxon>Orchesellidae</taxon>
        <taxon>Orchesellinae</taxon>
        <taxon>Orchesella</taxon>
    </lineage>
</organism>